<dbReference type="InterPro" id="IPR039437">
    <property type="entry name" value="FrzH/put_lumazine-bd"/>
</dbReference>
<dbReference type="Proteomes" id="UP000809440">
    <property type="component" value="Unassembled WGS sequence"/>
</dbReference>
<dbReference type="RefSeq" id="WP_171046199.1">
    <property type="nucleotide sequence ID" value="NZ_JAFBWU010000008.1"/>
</dbReference>
<organism evidence="1 3">
    <name type="scientific">Marivita cryptomonadis</name>
    <dbReference type="NCBI Taxonomy" id="505252"/>
    <lineage>
        <taxon>Bacteria</taxon>
        <taxon>Pseudomonadati</taxon>
        <taxon>Pseudomonadota</taxon>
        <taxon>Alphaproteobacteria</taxon>
        <taxon>Rhodobacterales</taxon>
        <taxon>Roseobacteraceae</taxon>
        <taxon>Marivita</taxon>
    </lineage>
</organism>
<gene>
    <name evidence="1" type="ORF">JQX41_13605</name>
    <name evidence="2" type="ORF">JQX48_13615</name>
</gene>
<proteinExistence type="predicted"/>
<dbReference type="EMBL" id="JAFBXF010000008">
    <property type="protein sequence ID" value="MBM2418015.1"/>
    <property type="molecule type" value="Genomic_DNA"/>
</dbReference>
<dbReference type="Pfam" id="PF12893">
    <property type="entry name" value="Lumazine_bd_2"/>
    <property type="match status" value="1"/>
</dbReference>
<evidence type="ECO:0000313" key="4">
    <source>
        <dbReference type="Proteomes" id="UP000809440"/>
    </source>
</evidence>
<dbReference type="SUPFAM" id="SSF54427">
    <property type="entry name" value="NTF2-like"/>
    <property type="match status" value="1"/>
</dbReference>
<comment type="caution">
    <text evidence="1">The sequence shown here is derived from an EMBL/GenBank/DDBJ whole genome shotgun (WGS) entry which is preliminary data.</text>
</comment>
<evidence type="ECO:0000313" key="2">
    <source>
        <dbReference type="EMBL" id="MBM2418015.1"/>
    </source>
</evidence>
<dbReference type="AlphaFoldDB" id="A0A9Q2NTA0"/>
<evidence type="ECO:0000313" key="1">
    <source>
        <dbReference type="EMBL" id="MBM2413346.1"/>
    </source>
</evidence>
<keyword evidence="4" id="KW-1185">Reference proteome</keyword>
<accession>A0A9Q2NTA0</accession>
<reference evidence="1 4" key="1">
    <citation type="submission" date="2021-01" db="EMBL/GenBank/DDBJ databases">
        <title>Diatom-associated Roseobacters Show Island Model of Population Structure.</title>
        <authorList>
            <person name="Qu L."/>
            <person name="Feng X."/>
            <person name="Chen Y."/>
            <person name="Li L."/>
            <person name="Wang X."/>
            <person name="Hu Z."/>
            <person name="Wang H."/>
            <person name="Luo H."/>
        </authorList>
    </citation>
    <scope>NUCLEOTIDE SEQUENCE</scope>
    <source>
        <strain evidence="2 4">CC28-63</strain>
        <strain evidence="1">CC28-69</strain>
    </source>
</reference>
<dbReference type="InterPro" id="IPR032710">
    <property type="entry name" value="NTF2-like_dom_sf"/>
</dbReference>
<protein>
    <submittedName>
        <fullName evidence="1">Nuclear transport factor 2 family protein</fullName>
    </submittedName>
</protein>
<evidence type="ECO:0000313" key="3">
    <source>
        <dbReference type="Proteomes" id="UP000755667"/>
    </source>
</evidence>
<name>A0A9Q2NTA0_9RHOB</name>
<dbReference type="EMBL" id="JAFBXE010000008">
    <property type="protein sequence ID" value="MBM2413346.1"/>
    <property type="molecule type" value="Genomic_DNA"/>
</dbReference>
<dbReference type="Proteomes" id="UP000755667">
    <property type="component" value="Unassembled WGS sequence"/>
</dbReference>
<sequence length="133" mass="14742">MDASAATKMRTFDAVFAQAVAYSEAVYYARADVFADMCHDQFSMTLVNDDGTTQHWDKAAYLERVSGRTAFSGDASYEILGVDVSGDCMARVHLWVDVPPARYEDHLGFVLTDGSWKLLTKVFRTAARLDAAE</sequence>
<dbReference type="Gene3D" id="3.10.450.50">
    <property type="match status" value="1"/>
</dbReference>
<dbReference type="GeneID" id="62641211"/>